<evidence type="ECO:0000256" key="1">
    <source>
        <dbReference type="SAM" id="MobiDB-lite"/>
    </source>
</evidence>
<dbReference type="Gene3D" id="2.60.40.10">
    <property type="entry name" value="Immunoglobulins"/>
    <property type="match status" value="1"/>
</dbReference>
<keyword evidence="2" id="KW-0472">Membrane</keyword>
<feature type="domain" description="Pesticidal crystal protein Cry22Aa Ig-like" evidence="3">
    <location>
        <begin position="130"/>
        <end position="197"/>
    </location>
</feature>
<feature type="compositionally biased region" description="Low complexity" evidence="1">
    <location>
        <begin position="229"/>
        <end position="249"/>
    </location>
</feature>
<organism evidence="4 5">
    <name type="scientific">Enteractinococcus helveticum</name>
    <dbReference type="NCBI Taxonomy" id="1837282"/>
    <lineage>
        <taxon>Bacteria</taxon>
        <taxon>Bacillati</taxon>
        <taxon>Actinomycetota</taxon>
        <taxon>Actinomycetes</taxon>
        <taxon>Micrococcales</taxon>
        <taxon>Micrococcaceae</taxon>
    </lineage>
</organism>
<dbReference type="InterPro" id="IPR032179">
    <property type="entry name" value="Cry22Aa_Ig-like"/>
</dbReference>
<evidence type="ECO:0000256" key="2">
    <source>
        <dbReference type="SAM" id="Phobius"/>
    </source>
</evidence>
<dbReference type="Pfam" id="PF16403">
    <property type="entry name" value="Bact_surface_Ig-like"/>
    <property type="match status" value="1"/>
</dbReference>
<dbReference type="Proteomes" id="UP000078292">
    <property type="component" value="Unassembled WGS sequence"/>
</dbReference>
<dbReference type="RefSeq" id="WP_043056086.1">
    <property type="nucleotide sequence ID" value="NZ_LXEY01000007.1"/>
</dbReference>
<dbReference type="OrthoDB" id="9772095at2"/>
<keyword evidence="5" id="KW-1185">Reference proteome</keyword>
<dbReference type="STRING" id="1837282.A6F49_04125"/>
<keyword evidence="2" id="KW-0812">Transmembrane</keyword>
<comment type="caution">
    <text evidence="4">The sequence shown here is derived from an EMBL/GenBank/DDBJ whole genome shotgun (WGS) entry which is preliminary data.</text>
</comment>
<dbReference type="GO" id="GO:0005975">
    <property type="term" value="P:carbohydrate metabolic process"/>
    <property type="evidence" value="ECO:0007669"/>
    <property type="project" value="UniProtKB-ARBA"/>
</dbReference>
<sequence>MAVSFLRDTYSPHLDDFGATEYDDRSRYNGTEDDTRLPIQLETRRTSFTTDQMMVTTPTDEVIDEDTARSGWPATVEWSGLTEGETYAWYVTSSDAETGEDLPTGEARQMGVFTATAAGTDDVAPELTVPEHATITAWDAFDPMAGVSATDNTDGDLTDDIQVIGSLDTATPGVYVLTYMVEDANGNQASATRAITVTEASDDNSGDDGNPDDSDNTDDQGGQPGGSNGDDSGNTGGNTDDNGSNQTGGQQASGSDDAEEIVNNAERNGSLANTGTRRALLLTLGGLLSVGAGLTAWWVSRRNKSAN</sequence>
<accession>A0A1B7M2Q1</accession>
<dbReference type="EMBL" id="LXEY01000007">
    <property type="protein sequence ID" value="OAV62854.1"/>
    <property type="molecule type" value="Genomic_DNA"/>
</dbReference>
<gene>
    <name evidence="4" type="ORF">A6F49_04125</name>
</gene>
<protein>
    <recommendedName>
        <fullName evidence="3">Pesticidal crystal protein Cry22Aa Ig-like domain-containing protein</fullName>
    </recommendedName>
</protein>
<evidence type="ECO:0000313" key="5">
    <source>
        <dbReference type="Proteomes" id="UP000078292"/>
    </source>
</evidence>
<feature type="transmembrane region" description="Helical" evidence="2">
    <location>
        <begin position="279"/>
        <end position="299"/>
    </location>
</feature>
<keyword evidence="2" id="KW-1133">Transmembrane helix</keyword>
<dbReference type="InterPro" id="IPR013783">
    <property type="entry name" value="Ig-like_fold"/>
</dbReference>
<evidence type="ECO:0000259" key="3">
    <source>
        <dbReference type="Pfam" id="PF16403"/>
    </source>
</evidence>
<feature type="compositionally biased region" description="Acidic residues" evidence="1">
    <location>
        <begin position="200"/>
        <end position="218"/>
    </location>
</feature>
<feature type="region of interest" description="Disordered" evidence="1">
    <location>
        <begin position="199"/>
        <end position="257"/>
    </location>
</feature>
<dbReference type="AlphaFoldDB" id="A0A1B7M2Q1"/>
<proteinExistence type="predicted"/>
<evidence type="ECO:0000313" key="4">
    <source>
        <dbReference type="EMBL" id="OAV62854.1"/>
    </source>
</evidence>
<reference evidence="4 5" key="1">
    <citation type="submission" date="2016-04" db="EMBL/GenBank/DDBJ databases">
        <title>First whole genome shotgun sequence of the bacterium Enteractinococcus sp. strain UASWS1574.</title>
        <authorList>
            <person name="Crovadore J."/>
            <person name="Chablais R."/>
            <person name="Lefort F."/>
        </authorList>
    </citation>
    <scope>NUCLEOTIDE SEQUENCE [LARGE SCALE GENOMIC DNA]</scope>
    <source>
        <strain evidence="4 5">UASWS1574</strain>
    </source>
</reference>
<name>A0A1B7M2Q1_9MICC</name>